<dbReference type="Proteomes" id="UP001205906">
    <property type="component" value="Unassembled WGS sequence"/>
</dbReference>
<dbReference type="NCBIfam" id="NF045881">
    <property type="entry name" value="PLipidMtase_Agro"/>
    <property type="match status" value="1"/>
</dbReference>
<comment type="caution">
    <text evidence="6">The sequence shown here is derived from an EMBL/GenBank/DDBJ whole genome shotgun (WGS) entry which is preliminary data.</text>
</comment>
<dbReference type="Gene3D" id="3.40.50.150">
    <property type="entry name" value="Vaccinia Virus protein VP39"/>
    <property type="match status" value="1"/>
</dbReference>
<evidence type="ECO:0000256" key="1">
    <source>
        <dbReference type="ARBA" id="ARBA00022603"/>
    </source>
</evidence>
<dbReference type="PANTHER" id="PTHR11727:SF14">
    <property type="entry name" value="BLL8166 PROTEIN"/>
    <property type="match status" value="1"/>
</dbReference>
<reference evidence="6 7" key="1">
    <citation type="submission" date="2022-06" db="EMBL/GenBank/DDBJ databases">
        <title>Mesorhizobium sp. strain RP14 Genome sequencing and assembly.</title>
        <authorList>
            <person name="Kim I."/>
        </authorList>
    </citation>
    <scope>NUCLEOTIDE SEQUENCE [LARGE SCALE GENOMIC DNA]</scope>
    <source>
        <strain evidence="7">RP14(2022)</strain>
    </source>
</reference>
<organism evidence="6 7">
    <name type="scientific">Mesorhizobium liriopis</name>
    <dbReference type="NCBI Taxonomy" id="2953882"/>
    <lineage>
        <taxon>Bacteria</taxon>
        <taxon>Pseudomonadati</taxon>
        <taxon>Pseudomonadota</taxon>
        <taxon>Alphaproteobacteria</taxon>
        <taxon>Hyphomicrobiales</taxon>
        <taxon>Phyllobacteriaceae</taxon>
        <taxon>Mesorhizobium</taxon>
    </lineage>
</organism>
<protein>
    <submittedName>
        <fullName evidence="6">Class I SAM-dependent methyltransferase</fullName>
    </submittedName>
</protein>
<dbReference type="EMBL" id="JAMXQS010000003">
    <property type="protein sequence ID" value="MCO6049420.1"/>
    <property type="molecule type" value="Genomic_DNA"/>
</dbReference>
<dbReference type="InterPro" id="IPR020598">
    <property type="entry name" value="rRNA_Ade_methylase_Trfase_N"/>
</dbReference>
<proteinExistence type="predicted"/>
<keyword evidence="4" id="KW-0694">RNA-binding</keyword>
<dbReference type="SUPFAM" id="SSF53335">
    <property type="entry name" value="S-adenosyl-L-methionine-dependent methyltransferases"/>
    <property type="match status" value="1"/>
</dbReference>
<dbReference type="GO" id="GO:0008168">
    <property type="term" value="F:methyltransferase activity"/>
    <property type="evidence" value="ECO:0007669"/>
    <property type="project" value="UniProtKB-KW"/>
</dbReference>
<keyword evidence="2" id="KW-0808">Transferase</keyword>
<accession>A0ABT1C3L9</accession>
<evidence type="ECO:0000313" key="6">
    <source>
        <dbReference type="EMBL" id="MCO6049420.1"/>
    </source>
</evidence>
<keyword evidence="7" id="KW-1185">Reference proteome</keyword>
<feature type="domain" description="Ribosomal RNA adenine methylase transferase N-terminal" evidence="5">
    <location>
        <begin position="40"/>
        <end position="151"/>
    </location>
</feature>
<dbReference type="InterPro" id="IPR001737">
    <property type="entry name" value="KsgA/Erm"/>
</dbReference>
<dbReference type="InterPro" id="IPR041698">
    <property type="entry name" value="Methyltransf_25"/>
</dbReference>
<name>A0ABT1C3L9_9HYPH</name>
<dbReference type="CDD" id="cd02440">
    <property type="entry name" value="AdoMet_MTases"/>
    <property type="match status" value="1"/>
</dbReference>
<dbReference type="SMART" id="SM00650">
    <property type="entry name" value="rADc"/>
    <property type="match status" value="1"/>
</dbReference>
<evidence type="ECO:0000313" key="7">
    <source>
        <dbReference type="Proteomes" id="UP001205906"/>
    </source>
</evidence>
<evidence type="ECO:0000256" key="4">
    <source>
        <dbReference type="ARBA" id="ARBA00022884"/>
    </source>
</evidence>
<dbReference type="PANTHER" id="PTHR11727">
    <property type="entry name" value="DIMETHYLADENOSINE TRANSFERASE"/>
    <property type="match status" value="1"/>
</dbReference>
<evidence type="ECO:0000256" key="3">
    <source>
        <dbReference type="ARBA" id="ARBA00022691"/>
    </source>
</evidence>
<sequence>MAFSLRRAIAGKLDEEIRFFKGWMDQPKAIGAVLPTSSITAKRMASVINPASDLPVLELGPGTGVVTRAILDHGVRPERVICVEYASEFVEHLNKRFPAVRVVEGDAFDIDGTLPDMAGRKFDAVISAVPMLSFPVPRRVAYVEALLNRLPAGRPVVQITYGARSPIPSGLGNYQVEHMDFVLRNFPPAQLWLYRRPWGH</sequence>
<evidence type="ECO:0000256" key="2">
    <source>
        <dbReference type="ARBA" id="ARBA00022679"/>
    </source>
</evidence>
<evidence type="ECO:0000259" key="5">
    <source>
        <dbReference type="SMART" id="SM00650"/>
    </source>
</evidence>
<dbReference type="RefSeq" id="WP_252817241.1">
    <property type="nucleotide sequence ID" value="NZ_JAMXQS010000003.1"/>
</dbReference>
<dbReference type="Pfam" id="PF13649">
    <property type="entry name" value="Methyltransf_25"/>
    <property type="match status" value="1"/>
</dbReference>
<dbReference type="InterPro" id="IPR029063">
    <property type="entry name" value="SAM-dependent_MTases_sf"/>
</dbReference>
<keyword evidence="3" id="KW-0949">S-adenosyl-L-methionine</keyword>
<keyword evidence="1 6" id="KW-0489">Methyltransferase</keyword>
<gene>
    <name evidence="6" type="ORF">NGM99_06410</name>
</gene>
<dbReference type="GO" id="GO:0032259">
    <property type="term" value="P:methylation"/>
    <property type="evidence" value="ECO:0007669"/>
    <property type="project" value="UniProtKB-KW"/>
</dbReference>